<reference evidence="1 2" key="1">
    <citation type="journal article" date="2007" name="Virology">
        <title>Sequence and annotation of the 314-kb MT325 and the 321-kb FR483 viruses that infect Chlorella Pbi.</title>
        <authorList>
            <person name="Fitzgerald L.A."/>
            <person name="Graves M.V."/>
            <person name="Li X."/>
            <person name="Feldblyum T."/>
            <person name="Hartigan J."/>
            <person name="Van Etten J.L."/>
        </authorList>
    </citation>
    <scope>NUCLEOTIDE SEQUENCE [LARGE SCALE GENOMIC DNA]</scope>
    <source>
        <strain evidence="1 2">MT325</strain>
    </source>
</reference>
<gene>
    <name evidence="1" type="primary">m072L</name>
    <name evidence="1" type="ORF">MT325_m072L</name>
</gene>
<evidence type="ECO:0000313" key="1">
    <source>
        <dbReference type="EMBL" id="ABT13626.1"/>
    </source>
</evidence>
<dbReference type="EMBL" id="DQ491001">
    <property type="protein sequence ID" value="ABT13626.1"/>
    <property type="molecule type" value="Genomic_DNA"/>
</dbReference>
<proteinExistence type="predicted"/>
<dbReference type="Proteomes" id="UP000246715">
    <property type="component" value="Segment"/>
</dbReference>
<evidence type="ECO:0000313" key="2">
    <source>
        <dbReference type="Proteomes" id="UP000246715"/>
    </source>
</evidence>
<protein>
    <submittedName>
        <fullName evidence="1">Uncharacterized protein m072L</fullName>
    </submittedName>
</protein>
<organismHost>
    <name type="scientific">Paramecium bursaria</name>
    <dbReference type="NCBI Taxonomy" id="74790"/>
</organismHost>
<organism evidence="1 2">
    <name type="scientific">Paramecium bursaria Chlorella virus MT325</name>
    <name type="common">PBCV-MT325</name>
    <dbReference type="NCBI Taxonomy" id="346932"/>
    <lineage>
        <taxon>Viruses</taxon>
        <taxon>Varidnaviria</taxon>
        <taxon>Bamfordvirae</taxon>
        <taxon>Nucleocytoviricota</taxon>
        <taxon>Megaviricetes</taxon>
        <taxon>Algavirales</taxon>
        <taxon>Phycodnaviridae</taxon>
        <taxon>Chlorovirus</taxon>
        <taxon>Chlorovirus conductrix</taxon>
        <taxon>Paramecium bursaria Chlorella virus A1</taxon>
    </lineage>
</organism>
<accession>A7ITF2</accession>
<sequence length="164" mass="17830">MMFMLAMSGKSAVTPERNAPLPNKYAAETFPVTLTCPVTNVLPDILKILAVALEASTLPAAVTLPLRISALAFLGRTVTTLLMNTPFPRKNEFVETTPVMFAFVPVRFPCTSVLMTEGRGPLLIPVICDPSPKKKPVVIFPVTSTKFPMRFPLMSLRLTAGKPV</sequence>
<name>A7ITF2_PBCVM</name>